<dbReference type="Pfam" id="PF13439">
    <property type="entry name" value="Glyco_transf_4"/>
    <property type="match status" value="1"/>
</dbReference>
<dbReference type="PANTHER" id="PTHR45947:SF3">
    <property type="entry name" value="SULFOQUINOVOSYL TRANSFERASE SQD2"/>
    <property type="match status" value="1"/>
</dbReference>
<proteinExistence type="predicted"/>
<gene>
    <name evidence="5" type="ORF">ABT276_12815</name>
</gene>
<feature type="domain" description="Glycosyl transferase family 1" evidence="3">
    <location>
        <begin position="191"/>
        <end position="350"/>
    </location>
</feature>
<reference evidence="5 6" key="1">
    <citation type="submission" date="2024-06" db="EMBL/GenBank/DDBJ databases">
        <title>The Natural Products Discovery Center: Release of the First 8490 Sequenced Strains for Exploring Actinobacteria Biosynthetic Diversity.</title>
        <authorList>
            <person name="Kalkreuter E."/>
            <person name="Kautsar S.A."/>
            <person name="Yang D."/>
            <person name="Bader C.D."/>
            <person name="Teijaro C.N."/>
            <person name="Fluegel L."/>
            <person name="Davis C.M."/>
            <person name="Simpson J.R."/>
            <person name="Lauterbach L."/>
            <person name="Steele A.D."/>
            <person name="Gui C."/>
            <person name="Meng S."/>
            <person name="Li G."/>
            <person name="Viehrig K."/>
            <person name="Ye F."/>
            <person name="Su P."/>
            <person name="Kiefer A.F."/>
            <person name="Nichols A."/>
            <person name="Cepeda A.J."/>
            <person name="Yan W."/>
            <person name="Fan B."/>
            <person name="Jiang Y."/>
            <person name="Adhikari A."/>
            <person name="Zheng C.-J."/>
            <person name="Schuster L."/>
            <person name="Cowan T.M."/>
            <person name="Smanski M.J."/>
            <person name="Chevrette M.G."/>
            <person name="De Carvalho L.P.S."/>
            <person name="Shen B."/>
        </authorList>
    </citation>
    <scope>NUCLEOTIDE SEQUENCE [LARGE SCALE GENOMIC DNA]</scope>
    <source>
        <strain evidence="5 6">NPDC000837</strain>
    </source>
</reference>
<dbReference type="GO" id="GO:0016757">
    <property type="term" value="F:glycosyltransferase activity"/>
    <property type="evidence" value="ECO:0007669"/>
    <property type="project" value="UniProtKB-KW"/>
</dbReference>
<keyword evidence="6" id="KW-1185">Reference proteome</keyword>
<name>A0ABV1UTX6_9ACTN</name>
<evidence type="ECO:0000256" key="1">
    <source>
        <dbReference type="ARBA" id="ARBA00022676"/>
    </source>
</evidence>
<accession>A0ABV1UTX6</accession>
<evidence type="ECO:0000313" key="5">
    <source>
        <dbReference type="EMBL" id="MER6614233.1"/>
    </source>
</evidence>
<dbReference type="Proteomes" id="UP001445472">
    <property type="component" value="Unassembled WGS sequence"/>
</dbReference>
<organism evidence="5 6">
    <name type="scientific">Streptomyces xantholiticus</name>
    <dbReference type="NCBI Taxonomy" id="68285"/>
    <lineage>
        <taxon>Bacteria</taxon>
        <taxon>Bacillati</taxon>
        <taxon>Actinomycetota</taxon>
        <taxon>Actinomycetes</taxon>
        <taxon>Kitasatosporales</taxon>
        <taxon>Streptomycetaceae</taxon>
        <taxon>Streptomyces</taxon>
    </lineage>
</organism>
<dbReference type="EMBL" id="JBEPBX010000009">
    <property type="protein sequence ID" value="MER6614233.1"/>
    <property type="molecule type" value="Genomic_DNA"/>
</dbReference>
<evidence type="ECO:0000259" key="3">
    <source>
        <dbReference type="Pfam" id="PF00534"/>
    </source>
</evidence>
<dbReference type="SUPFAM" id="SSF53756">
    <property type="entry name" value="UDP-Glycosyltransferase/glycogen phosphorylase"/>
    <property type="match status" value="1"/>
</dbReference>
<dbReference type="InterPro" id="IPR028098">
    <property type="entry name" value="Glyco_trans_4-like_N"/>
</dbReference>
<comment type="caution">
    <text evidence="5">The sequence shown here is derived from an EMBL/GenBank/DDBJ whole genome shotgun (WGS) entry which is preliminary data.</text>
</comment>
<sequence>MEEIAMHILRMSYRVPPMPGGMERHVECLTREQLGRGHRVTLAFRHGAAVPDGAARLALGRTALSRVLAPRSDRAAFAAEASATIRQLAGGSHAHGVDLLHLHGDQTEALALGPLCRRLGIPLCMTVHARLSDRRRRLARYAFRFVDAFIALGSGTASDLVARGVPERRILTMSSGLELSHMPSAVGPESRERGLIVSVGALDPMKNHGLLIEAFHELARSRPGLRLVIAGEGPERQRLTELAAAGSGVELVGALRREDVYALVRRAEVFVLASRRLPGKGEGVPTAALEALALGTPVVVSSEASLDPVVTVPDAYRVFRAGVKADLVGTLRTLLDDAPGRHLMSERGRRAAAELGWPVVAGRVEEWFRVVLERRHSCA</sequence>
<dbReference type="CDD" id="cd03801">
    <property type="entry name" value="GT4_PimA-like"/>
    <property type="match status" value="1"/>
</dbReference>
<dbReference type="InterPro" id="IPR050194">
    <property type="entry name" value="Glycosyltransferase_grp1"/>
</dbReference>
<dbReference type="EC" id="2.4.-.-" evidence="5"/>
<evidence type="ECO:0000313" key="6">
    <source>
        <dbReference type="Proteomes" id="UP001445472"/>
    </source>
</evidence>
<keyword evidence="1 5" id="KW-0328">Glycosyltransferase</keyword>
<dbReference type="RefSeq" id="WP_351976123.1">
    <property type="nucleotide sequence ID" value="NZ_JBEPBX010000009.1"/>
</dbReference>
<evidence type="ECO:0000259" key="4">
    <source>
        <dbReference type="Pfam" id="PF13439"/>
    </source>
</evidence>
<dbReference type="Gene3D" id="3.40.50.2000">
    <property type="entry name" value="Glycogen Phosphorylase B"/>
    <property type="match status" value="2"/>
</dbReference>
<dbReference type="Pfam" id="PF00534">
    <property type="entry name" value="Glycos_transf_1"/>
    <property type="match status" value="1"/>
</dbReference>
<dbReference type="InterPro" id="IPR001296">
    <property type="entry name" value="Glyco_trans_1"/>
</dbReference>
<protein>
    <submittedName>
        <fullName evidence="5">Glycosyltransferase family 4 protein</fullName>
        <ecNumber evidence="5">2.4.-.-</ecNumber>
    </submittedName>
</protein>
<dbReference type="PANTHER" id="PTHR45947">
    <property type="entry name" value="SULFOQUINOVOSYL TRANSFERASE SQD2"/>
    <property type="match status" value="1"/>
</dbReference>
<feature type="domain" description="Glycosyltransferase subfamily 4-like N-terminal" evidence="4">
    <location>
        <begin position="19"/>
        <end position="179"/>
    </location>
</feature>
<evidence type="ECO:0000256" key="2">
    <source>
        <dbReference type="ARBA" id="ARBA00022679"/>
    </source>
</evidence>
<keyword evidence="2 5" id="KW-0808">Transferase</keyword>